<keyword evidence="5 9" id="KW-0865">Zymogen</keyword>
<keyword evidence="15" id="KW-1185">Reference proteome</keyword>
<dbReference type="UniPathway" id="UPA00028">
    <property type="reaction ID" value="UER00002"/>
</dbReference>
<gene>
    <name evidence="9" type="primary">panD</name>
    <name evidence="14" type="ORF">SAMN05216296_2551</name>
</gene>
<comment type="PTM">
    <text evidence="9 12">Is synthesized initially as an inactive proenzyme, which is activated by self-cleavage at a specific serine bond to produce a beta-subunit with a hydroxyl group at its C-terminus and an alpha-subunit with a pyruvoyl group at its N-terminus.</text>
</comment>
<protein>
    <recommendedName>
        <fullName evidence="9">Aspartate 1-decarboxylase</fullName>
        <ecNumber evidence="9">4.1.1.11</ecNumber>
    </recommendedName>
    <alternativeName>
        <fullName evidence="9">Aspartate alpha-decarboxylase</fullName>
    </alternativeName>
    <component>
        <recommendedName>
            <fullName evidence="9">Aspartate 1-decarboxylase beta chain</fullName>
        </recommendedName>
    </component>
    <component>
        <recommendedName>
            <fullName evidence="9">Aspartate 1-decarboxylase alpha chain</fullName>
        </recommendedName>
    </component>
</protein>
<comment type="pathway">
    <text evidence="9">Cofactor biosynthesis; (R)-pantothenate biosynthesis; beta-alanine from L-aspartate: step 1/1.</text>
</comment>
<feature type="chain" id="PRO_5014002703" description="Aspartate 1-decarboxylase beta chain" evidence="9 13">
    <location>
        <begin position="1"/>
        <end position="24"/>
    </location>
</feature>
<sequence>MYRSMFRSKIHRATVTGADLHYEGSVTIDADLLEAADILPNQEVEIWNVTNGERFSTYALRGQPGSGVICINGAAAHKASTGDLVIIATFSWMSDEQARVWQPLVVFVDEHNRIADSRSEQAGQAELDQVVWQ</sequence>
<evidence type="ECO:0000256" key="13">
    <source>
        <dbReference type="PIRSR" id="PIRSR006246-5"/>
    </source>
</evidence>
<evidence type="ECO:0000256" key="5">
    <source>
        <dbReference type="ARBA" id="ARBA00023145"/>
    </source>
</evidence>
<dbReference type="EC" id="4.1.1.11" evidence="9"/>
<dbReference type="InterPro" id="IPR009010">
    <property type="entry name" value="Asp_de-COase-like_dom_sf"/>
</dbReference>
<accession>A0A1H2GUX3</accession>
<dbReference type="InterPro" id="IPR003190">
    <property type="entry name" value="Asp_decarbox"/>
</dbReference>
<dbReference type="CDD" id="cd06919">
    <property type="entry name" value="Asp_decarbox"/>
    <property type="match status" value="1"/>
</dbReference>
<keyword evidence="3 9" id="KW-0210">Decarboxylase</keyword>
<organism evidence="14 15">
    <name type="scientific">Pseudomonas pohangensis</name>
    <dbReference type="NCBI Taxonomy" id="364197"/>
    <lineage>
        <taxon>Bacteria</taxon>
        <taxon>Pseudomonadati</taxon>
        <taxon>Pseudomonadota</taxon>
        <taxon>Gammaproteobacteria</taxon>
        <taxon>Pseudomonadales</taxon>
        <taxon>Pseudomonadaceae</taxon>
        <taxon>Pseudomonas</taxon>
    </lineage>
</organism>
<feature type="chain" id="PRO_5014002705" description="Aspartate 1-decarboxylase alpha chain" evidence="9 13">
    <location>
        <begin position="25"/>
        <end position="133"/>
    </location>
</feature>
<dbReference type="GO" id="GO:0004068">
    <property type="term" value="F:aspartate 1-decarboxylase activity"/>
    <property type="evidence" value="ECO:0007669"/>
    <property type="project" value="UniProtKB-UniRule"/>
</dbReference>
<evidence type="ECO:0000256" key="11">
    <source>
        <dbReference type="PIRSR" id="PIRSR006246-2"/>
    </source>
</evidence>
<evidence type="ECO:0000313" key="15">
    <source>
        <dbReference type="Proteomes" id="UP000243232"/>
    </source>
</evidence>
<evidence type="ECO:0000256" key="10">
    <source>
        <dbReference type="PIRSR" id="PIRSR006246-1"/>
    </source>
</evidence>
<dbReference type="OrthoDB" id="9803983at2"/>
<comment type="function">
    <text evidence="9">Catalyzes the pyruvoyl-dependent decarboxylation of aspartate to produce beta-alanine.</text>
</comment>
<feature type="modified residue" description="Pyruvic acid (Ser)" evidence="9 12">
    <location>
        <position position="25"/>
    </location>
</feature>
<dbReference type="PANTHER" id="PTHR21012:SF0">
    <property type="entry name" value="ASPARTATE 1-DECARBOXYLASE"/>
    <property type="match status" value="1"/>
</dbReference>
<comment type="subunit">
    <text evidence="9">Heterooctamer of four alpha and four beta subunits.</text>
</comment>
<evidence type="ECO:0000256" key="3">
    <source>
        <dbReference type="ARBA" id="ARBA00022793"/>
    </source>
</evidence>
<dbReference type="HAMAP" id="MF_00446">
    <property type="entry name" value="PanD"/>
    <property type="match status" value="1"/>
</dbReference>
<evidence type="ECO:0000256" key="2">
    <source>
        <dbReference type="ARBA" id="ARBA00022655"/>
    </source>
</evidence>
<dbReference type="EMBL" id="LT629785">
    <property type="protein sequence ID" value="SDU23331.1"/>
    <property type="molecule type" value="Genomic_DNA"/>
</dbReference>
<dbReference type="PIRSF" id="PIRSF006246">
    <property type="entry name" value="Asp_decarbox"/>
    <property type="match status" value="1"/>
</dbReference>
<reference evidence="15" key="1">
    <citation type="submission" date="2016-10" db="EMBL/GenBank/DDBJ databases">
        <authorList>
            <person name="Varghese N."/>
            <person name="Submissions S."/>
        </authorList>
    </citation>
    <scope>NUCLEOTIDE SEQUENCE [LARGE SCALE GENOMIC DNA]</scope>
    <source>
        <strain evidence="15">DSM 17875</strain>
    </source>
</reference>
<feature type="binding site" evidence="9 11">
    <location>
        <begin position="73"/>
        <end position="75"/>
    </location>
    <ligand>
        <name>substrate</name>
    </ligand>
</feature>
<keyword evidence="8 9" id="KW-0670">Pyruvate</keyword>
<evidence type="ECO:0000256" key="12">
    <source>
        <dbReference type="PIRSR" id="PIRSR006246-3"/>
    </source>
</evidence>
<proteinExistence type="inferred from homology"/>
<name>A0A1H2GUX3_9PSED</name>
<comment type="cofactor">
    <cofactor evidence="9 10">
        <name>pyruvate</name>
        <dbReference type="ChEBI" id="CHEBI:15361"/>
    </cofactor>
    <text evidence="9 10">Binds 1 pyruvoyl group covalently per subunit.</text>
</comment>
<dbReference type="STRING" id="364197.SAMN05216296_2551"/>
<evidence type="ECO:0000256" key="7">
    <source>
        <dbReference type="ARBA" id="ARBA00023270"/>
    </source>
</evidence>
<dbReference type="NCBIfam" id="TIGR00223">
    <property type="entry name" value="panD"/>
    <property type="match status" value="1"/>
</dbReference>
<feature type="active site" description="Schiff-base intermediate with substrate; via pyruvic acid" evidence="9 10">
    <location>
        <position position="25"/>
    </location>
</feature>
<dbReference type="PANTHER" id="PTHR21012">
    <property type="entry name" value="ASPARTATE 1-DECARBOXYLASE"/>
    <property type="match status" value="1"/>
</dbReference>
<comment type="subcellular location">
    <subcellularLocation>
        <location evidence="9">Cytoplasm</location>
    </subcellularLocation>
</comment>
<evidence type="ECO:0000256" key="8">
    <source>
        <dbReference type="ARBA" id="ARBA00023317"/>
    </source>
</evidence>
<evidence type="ECO:0000256" key="1">
    <source>
        <dbReference type="ARBA" id="ARBA00022490"/>
    </source>
</evidence>
<evidence type="ECO:0000313" key="14">
    <source>
        <dbReference type="EMBL" id="SDU23331.1"/>
    </source>
</evidence>
<evidence type="ECO:0000256" key="4">
    <source>
        <dbReference type="ARBA" id="ARBA00022813"/>
    </source>
</evidence>
<feature type="binding site" evidence="9 11">
    <location>
        <position position="57"/>
    </location>
    <ligand>
        <name>substrate</name>
    </ligand>
</feature>
<dbReference type="Gene3D" id="2.40.40.20">
    <property type="match status" value="1"/>
</dbReference>
<dbReference type="GO" id="GO:0015940">
    <property type="term" value="P:pantothenate biosynthetic process"/>
    <property type="evidence" value="ECO:0007669"/>
    <property type="project" value="UniProtKB-UniRule"/>
</dbReference>
<dbReference type="AlphaFoldDB" id="A0A1H2GUX3"/>
<dbReference type="SUPFAM" id="SSF50692">
    <property type="entry name" value="ADC-like"/>
    <property type="match status" value="1"/>
</dbReference>
<dbReference type="Pfam" id="PF02261">
    <property type="entry name" value="Asp_decarbox"/>
    <property type="match status" value="1"/>
</dbReference>
<keyword evidence="6 9" id="KW-0456">Lyase</keyword>
<dbReference type="GO" id="GO:0005829">
    <property type="term" value="C:cytosol"/>
    <property type="evidence" value="ECO:0007669"/>
    <property type="project" value="TreeGrafter"/>
</dbReference>
<evidence type="ECO:0000256" key="9">
    <source>
        <dbReference type="HAMAP-Rule" id="MF_00446"/>
    </source>
</evidence>
<comment type="similarity">
    <text evidence="9">Belongs to the PanD family.</text>
</comment>
<dbReference type="GO" id="GO:0006523">
    <property type="term" value="P:alanine biosynthetic process"/>
    <property type="evidence" value="ECO:0007669"/>
    <property type="project" value="InterPro"/>
</dbReference>
<keyword evidence="4 9" id="KW-0068">Autocatalytic cleavage</keyword>
<keyword evidence="7 9" id="KW-0704">Schiff base</keyword>
<feature type="active site" description="Proton donor" evidence="9 10">
    <location>
        <position position="58"/>
    </location>
</feature>
<keyword evidence="2 9" id="KW-0566">Pantothenate biosynthesis</keyword>
<dbReference type="Proteomes" id="UP000243232">
    <property type="component" value="Chromosome I"/>
</dbReference>
<evidence type="ECO:0000256" key="6">
    <source>
        <dbReference type="ARBA" id="ARBA00023239"/>
    </source>
</evidence>
<comment type="catalytic activity">
    <reaction evidence="9">
        <text>L-aspartate + H(+) = beta-alanine + CO2</text>
        <dbReference type="Rhea" id="RHEA:19497"/>
        <dbReference type="ChEBI" id="CHEBI:15378"/>
        <dbReference type="ChEBI" id="CHEBI:16526"/>
        <dbReference type="ChEBI" id="CHEBI:29991"/>
        <dbReference type="ChEBI" id="CHEBI:57966"/>
        <dbReference type="EC" id="4.1.1.11"/>
    </reaction>
</comment>
<keyword evidence="1 9" id="KW-0963">Cytoplasm</keyword>